<evidence type="ECO:0000256" key="5">
    <source>
        <dbReference type="ARBA" id="ARBA00022729"/>
    </source>
</evidence>
<dbReference type="Gene3D" id="2.60.120.260">
    <property type="entry name" value="Galactose-binding domain-like"/>
    <property type="match status" value="1"/>
</dbReference>
<evidence type="ECO:0000259" key="9">
    <source>
        <dbReference type="PROSITE" id="PS50022"/>
    </source>
</evidence>
<protein>
    <submittedName>
        <fullName evidence="11">Uncharacterized protein</fullName>
    </submittedName>
</protein>
<evidence type="ECO:0000313" key="11">
    <source>
        <dbReference type="Ensembl" id="ENSFHEP00000031476.1"/>
    </source>
</evidence>
<evidence type="ECO:0000256" key="2">
    <source>
        <dbReference type="ARBA" id="ARBA00010241"/>
    </source>
</evidence>
<evidence type="ECO:0000259" key="10">
    <source>
        <dbReference type="PROSITE" id="PS50025"/>
    </source>
</evidence>
<accession>A0A3Q2QU98</accession>
<keyword evidence="4" id="KW-0812">Transmembrane</keyword>
<dbReference type="InterPro" id="IPR050372">
    <property type="entry name" value="Neurexin-related_CASP"/>
</dbReference>
<dbReference type="PROSITE" id="PS50022">
    <property type="entry name" value="FA58C_3"/>
    <property type="match status" value="1"/>
</dbReference>
<dbReference type="Pfam" id="PF02210">
    <property type="entry name" value="Laminin_G_2"/>
    <property type="match status" value="1"/>
</dbReference>
<dbReference type="Gene3D" id="2.60.120.200">
    <property type="match status" value="1"/>
</dbReference>
<organism evidence="11 12">
    <name type="scientific">Fundulus heteroclitus</name>
    <name type="common">Killifish</name>
    <name type="synonym">Mummichog</name>
    <dbReference type="NCBI Taxonomy" id="8078"/>
    <lineage>
        <taxon>Eukaryota</taxon>
        <taxon>Metazoa</taxon>
        <taxon>Chordata</taxon>
        <taxon>Craniata</taxon>
        <taxon>Vertebrata</taxon>
        <taxon>Euteleostomi</taxon>
        <taxon>Actinopterygii</taxon>
        <taxon>Neopterygii</taxon>
        <taxon>Teleostei</taxon>
        <taxon>Neoteleostei</taxon>
        <taxon>Acanthomorphata</taxon>
        <taxon>Ovalentaria</taxon>
        <taxon>Atherinomorphae</taxon>
        <taxon>Cyprinodontiformes</taxon>
        <taxon>Fundulidae</taxon>
        <taxon>Fundulus</taxon>
    </lineage>
</organism>
<comment type="subcellular location">
    <subcellularLocation>
        <location evidence="1">Membrane</location>
        <topology evidence="1">Single-pass type I membrane protein</topology>
    </subcellularLocation>
</comment>
<evidence type="ECO:0000256" key="6">
    <source>
        <dbReference type="ARBA" id="ARBA00022989"/>
    </source>
</evidence>
<dbReference type="AlphaFoldDB" id="A0A3Q2QU98"/>
<name>A0A3Q2QU98_FUNHE</name>
<dbReference type="GO" id="GO:0016020">
    <property type="term" value="C:membrane"/>
    <property type="evidence" value="ECO:0007669"/>
    <property type="project" value="UniProtKB-SubCell"/>
</dbReference>
<dbReference type="GeneTree" id="ENSGT00940000154516"/>
<dbReference type="InterPro" id="IPR001791">
    <property type="entry name" value="Laminin_G"/>
</dbReference>
<dbReference type="CDD" id="cd00110">
    <property type="entry name" value="LamG"/>
    <property type="match status" value="1"/>
</dbReference>
<evidence type="ECO:0000313" key="12">
    <source>
        <dbReference type="Proteomes" id="UP000265000"/>
    </source>
</evidence>
<keyword evidence="3" id="KW-0245">EGF-like domain</keyword>
<dbReference type="Ensembl" id="ENSFHET00000023958.1">
    <property type="protein sequence ID" value="ENSFHEP00000031476.1"/>
    <property type="gene ID" value="ENSFHEG00000017402.1"/>
</dbReference>
<evidence type="ECO:0000256" key="7">
    <source>
        <dbReference type="ARBA" id="ARBA00023136"/>
    </source>
</evidence>
<keyword evidence="6" id="KW-1133">Transmembrane helix</keyword>
<evidence type="ECO:0000256" key="1">
    <source>
        <dbReference type="ARBA" id="ARBA00004479"/>
    </source>
</evidence>
<dbReference type="SMART" id="SM00282">
    <property type="entry name" value="LamG"/>
    <property type="match status" value="1"/>
</dbReference>
<comment type="caution">
    <text evidence="8">Lacks conserved residue(s) required for the propagation of feature annotation.</text>
</comment>
<dbReference type="PROSITE" id="PS50025">
    <property type="entry name" value="LAM_G_DOMAIN"/>
    <property type="match status" value="1"/>
</dbReference>
<evidence type="ECO:0000256" key="3">
    <source>
        <dbReference type="ARBA" id="ARBA00022536"/>
    </source>
</evidence>
<dbReference type="SUPFAM" id="SSF49899">
    <property type="entry name" value="Concanavalin A-like lectins/glucanases"/>
    <property type="match status" value="1"/>
</dbReference>
<evidence type="ECO:0000256" key="4">
    <source>
        <dbReference type="ARBA" id="ARBA00022692"/>
    </source>
</evidence>
<feature type="domain" description="F5/8 type C" evidence="9">
    <location>
        <begin position="1"/>
        <end position="90"/>
    </location>
</feature>
<dbReference type="Pfam" id="PF00754">
    <property type="entry name" value="F5_F8_type_C"/>
    <property type="match status" value="1"/>
</dbReference>
<dbReference type="InterPro" id="IPR013320">
    <property type="entry name" value="ConA-like_dom_sf"/>
</dbReference>
<dbReference type="Proteomes" id="UP000265000">
    <property type="component" value="Unplaced"/>
</dbReference>
<keyword evidence="12" id="KW-1185">Reference proteome</keyword>
<keyword evidence="7" id="KW-0472">Membrane</keyword>
<sequence>IKQVVSIATQGRHRSYDWTSQYRLLYSDTPNNWRPYLKDGNIWTFKGNNNSDNVVREDLQHAIVARYIRFIPLHWSQKGRIGLRLELYGCSYCKYEWADVISFDGHSIISYRFRSKKMKTLKDVISLKLKTTARDGVLLYGEGQQGDYILLELRRATMKLSSSQYNLIQGHTSVTSGSLLDDGHWHSVVIERYRRNINFTLDHHTHQFRTNGEFEHLDLDYEMSFGGKENFVGCMEGITYNGDNITNLVRRKKVDTSSFVRVPIFWHISCLMFTK</sequence>
<dbReference type="STRING" id="8078.ENSFHEP00000031476"/>
<proteinExistence type="inferred from homology"/>
<dbReference type="PANTHER" id="PTHR15036:SF33">
    <property type="entry name" value="CONTACTIN-ASSOCIATED PROTEIN-LIKE 2"/>
    <property type="match status" value="1"/>
</dbReference>
<dbReference type="SUPFAM" id="SSF49785">
    <property type="entry name" value="Galactose-binding domain-like"/>
    <property type="match status" value="1"/>
</dbReference>
<keyword evidence="5" id="KW-0732">Signal</keyword>
<reference evidence="11" key="1">
    <citation type="submission" date="2025-08" db="UniProtKB">
        <authorList>
            <consortium name="Ensembl"/>
        </authorList>
    </citation>
    <scope>IDENTIFICATION</scope>
</reference>
<dbReference type="InterPro" id="IPR000421">
    <property type="entry name" value="FA58C"/>
</dbReference>
<dbReference type="InterPro" id="IPR008979">
    <property type="entry name" value="Galactose-bd-like_sf"/>
</dbReference>
<reference evidence="11" key="2">
    <citation type="submission" date="2025-09" db="UniProtKB">
        <authorList>
            <consortium name="Ensembl"/>
        </authorList>
    </citation>
    <scope>IDENTIFICATION</scope>
</reference>
<evidence type="ECO:0000256" key="8">
    <source>
        <dbReference type="PROSITE-ProRule" id="PRU00122"/>
    </source>
</evidence>
<comment type="similarity">
    <text evidence="2">Belongs to the neurexin family.</text>
</comment>
<dbReference type="PROSITE" id="PS01286">
    <property type="entry name" value="FA58C_2"/>
    <property type="match status" value="1"/>
</dbReference>
<feature type="domain" description="Laminin G" evidence="10">
    <location>
        <begin position="100"/>
        <end position="270"/>
    </location>
</feature>
<dbReference type="PANTHER" id="PTHR15036">
    <property type="entry name" value="PIKACHURIN-LIKE PROTEIN"/>
    <property type="match status" value="1"/>
</dbReference>
<dbReference type="FunFam" id="2.60.120.260:FF:000016">
    <property type="entry name" value="Contactin-associated protein-like 4 isoform 1"/>
    <property type="match status" value="1"/>
</dbReference>